<dbReference type="Proteomes" id="UP000226431">
    <property type="component" value="Unassembled WGS sequence"/>
</dbReference>
<feature type="compositionally biased region" description="Pro residues" evidence="1">
    <location>
        <begin position="418"/>
        <end position="430"/>
    </location>
</feature>
<feature type="compositionally biased region" description="Polar residues" evidence="1">
    <location>
        <begin position="817"/>
        <end position="835"/>
    </location>
</feature>
<comment type="caution">
    <text evidence="2">The sequence shown here is derived from an EMBL/GenBank/DDBJ whole genome shotgun (WGS) entry which is preliminary data.</text>
</comment>
<protein>
    <submittedName>
        <fullName evidence="2">Uncharacterized protein</fullName>
    </submittedName>
</protein>
<dbReference type="STRING" id="2004952.A0A2C5Z231"/>
<feature type="compositionally biased region" description="Polar residues" evidence="1">
    <location>
        <begin position="475"/>
        <end position="485"/>
    </location>
</feature>
<name>A0A2C5Z231_9HYPO</name>
<sequence>MPPCPADLEAWWLGPGLPSLVHLVDATELPVTSKQCGFPQAVQQRLRAFDNSQELVGSLADAMADLAAEKAFSYDFNPRKKMHEAMRCIFRRQEDGGIDSDRALEGLEYLDAMEMHRQRLLKATSIASEVSPPDAQQSQLINELHRQASFHYRQLHMGLRASVLMEEFDEPRSRPPAATMARLNALFPASTILVGEDDLPVQPYSVGLRDSIRFSVFEHVMNQRAAAHRDIRMKLFCWCDMPGYNQAREALMKYSEEAKKIEETCLETLAAIERRCSAQAYAPPMPNPLLRGLPGRELSAAATDTAALAGDIDAPPVLAYPDNLSSTQFHQHPLAKDLEWTSRTQAELGLIVPSHVASRNFYPGWAPKPLRRIARARTPSIDDPPPVPPLPPIPEALRSNLTPSGLSKIINRLKHTPDSPPPDGPPPPIPPRRRPALKNHISNPELQSPGRKQSMLAAADPKPPAEAIDKPAARTSGSSQASAPEQPSLDVIRVPAKGQFHRLAEPRLSPMEYSRLYFIEKAQAEREGRDCNLPAPEKLWHWTPHHEGFLIVPRIPQGIRRDAFTTDNGNDEPASPPADDKPCPRLSLNLGEEPRIDDTITARRDKSPASTTGTVIAYGPQNIEASSFYSDHNTTIRHLTPPVSHTRRSSAELSTPSRNALLASESGRPVIEYDPASIVSLYGSFTPSPEPVEPRSRPRTIDTRRQIEPELAEATVELAELANLRPEPLRIHGSASFQPHESEEITKLWQSLSDEIEDKIAEFSNNSDAAGLEDDELLERSAQVDRPMSTTLKVRYPSPERLMKVAKRRQHDLHRAASTNFIRSSVSGNESSGFTPRNRRSDASRATSSDVPESLLSPTYWDWSPVSQKSPMSPALPDSPTIPPRDMPKIVPARGNQGIVPASRSPPTLPNSQVFPPRGDSLNQTPLSGGKGVARGRGDSAAGGTPLTKWTTATPATPTTCYYQDAMVPASQISTFALDRARGQEAMTLLPQMSDAGARGRSFSTSNPQPRSYFDHSPERGLMRHIDRAKALFSSSSPHGLLHRKTPPTTPQTSQGDPEAGRKSSTSSAFSSLFRKKNRTRSDGEDPAVSTPSDLRPILRAPGTGNRSSGGKHSKQMSGSTRSIRFADTPGRSRENLVSAPIPINEGLSSTILPPPAFPLPLPPPPPWTWSEPRPAPKPPRDDE</sequence>
<evidence type="ECO:0000313" key="2">
    <source>
        <dbReference type="EMBL" id="PHH73414.1"/>
    </source>
</evidence>
<accession>A0A2C5Z231</accession>
<evidence type="ECO:0000256" key="1">
    <source>
        <dbReference type="SAM" id="MobiDB-lite"/>
    </source>
</evidence>
<feature type="region of interest" description="Disordered" evidence="1">
    <location>
        <begin position="561"/>
        <end position="592"/>
    </location>
</feature>
<dbReference type="OrthoDB" id="4889313at2759"/>
<feature type="region of interest" description="Disordered" evidence="1">
    <location>
        <begin position="991"/>
        <end position="1018"/>
    </location>
</feature>
<keyword evidence="3" id="KW-1185">Reference proteome</keyword>
<feature type="compositionally biased region" description="Pro residues" evidence="1">
    <location>
        <begin position="382"/>
        <end position="394"/>
    </location>
</feature>
<dbReference type="EMBL" id="NJES01000345">
    <property type="protein sequence ID" value="PHH73414.1"/>
    <property type="molecule type" value="Genomic_DNA"/>
</dbReference>
<feature type="region of interest" description="Disordered" evidence="1">
    <location>
        <begin position="378"/>
        <end position="488"/>
    </location>
</feature>
<evidence type="ECO:0000313" key="3">
    <source>
        <dbReference type="Proteomes" id="UP000226431"/>
    </source>
</evidence>
<feature type="region of interest" description="Disordered" evidence="1">
    <location>
        <begin position="1034"/>
        <end position="1184"/>
    </location>
</feature>
<gene>
    <name evidence="2" type="ORF">CDD80_3836</name>
</gene>
<reference evidence="2 3" key="1">
    <citation type="submission" date="2017-06" db="EMBL/GenBank/DDBJ databases">
        <title>Ant-infecting Ophiocordyceps genomes reveal a high diversity of potential behavioral manipulation genes and a possible major role for enterotoxins.</title>
        <authorList>
            <person name="De Bekker C."/>
            <person name="Evans H.C."/>
            <person name="Brachmann A."/>
            <person name="Hughes D.P."/>
        </authorList>
    </citation>
    <scope>NUCLEOTIDE SEQUENCE [LARGE SCALE GENOMIC DNA]</scope>
    <source>
        <strain evidence="2 3">Map16</strain>
    </source>
</reference>
<dbReference type="AlphaFoldDB" id="A0A2C5Z231"/>
<feature type="compositionally biased region" description="Pro residues" evidence="1">
    <location>
        <begin position="1153"/>
        <end position="1178"/>
    </location>
</feature>
<feature type="region of interest" description="Disordered" evidence="1">
    <location>
        <begin position="807"/>
        <end position="948"/>
    </location>
</feature>
<proteinExistence type="predicted"/>
<organism evidence="2 3">
    <name type="scientific">Ophiocordyceps camponoti-rufipedis</name>
    <dbReference type="NCBI Taxonomy" id="2004952"/>
    <lineage>
        <taxon>Eukaryota</taxon>
        <taxon>Fungi</taxon>
        <taxon>Dikarya</taxon>
        <taxon>Ascomycota</taxon>
        <taxon>Pezizomycotina</taxon>
        <taxon>Sordariomycetes</taxon>
        <taxon>Hypocreomycetidae</taxon>
        <taxon>Hypocreales</taxon>
        <taxon>Ophiocordycipitaceae</taxon>
        <taxon>Ophiocordyceps</taxon>
    </lineage>
</organism>